<proteinExistence type="predicted"/>
<keyword evidence="3" id="KW-0884">PQQ biosynthesis</keyword>
<reference evidence="4 5" key="1">
    <citation type="submission" date="2020-12" db="EMBL/GenBank/DDBJ databases">
        <title>A novel species.</title>
        <authorList>
            <person name="Li K."/>
        </authorList>
    </citation>
    <scope>NUCLEOTIDE SEQUENCE [LARGE SCALE GENOMIC DNA]</scope>
    <source>
        <strain evidence="4 5">ZYC-3</strain>
    </source>
</reference>
<name>A0A7T7RHW2_9ACTN</name>
<organism evidence="4 5">
    <name type="scientific">Streptomyces liliifuscus</name>
    <dbReference type="NCBI Taxonomy" id="2797636"/>
    <lineage>
        <taxon>Bacteria</taxon>
        <taxon>Bacillati</taxon>
        <taxon>Actinomycetota</taxon>
        <taxon>Actinomycetes</taxon>
        <taxon>Kitasatosporales</taxon>
        <taxon>Streptomycetaceae</taxon>
        <taxon>Streptomyces</taxon>
    </lineage>
</organism>
<keyword evidence="5" id="KW-1185">Reference proteome</keyword>
<dbReference type="NCBIfam" id="TIGR03859">
    <property type="entry name" value="PQQ_PqqD"/>
    <property type="match status" value="1"/>
</dbReference>
<comment type="pathway">
    <text evidence="1">Cofactor biosynthesis; pyrroloquinoline quinone biosynthesis.</text>
</comment>
<dbReference type="UniPathway" id="UPA00539"/>
<evidence type="ECO:0000256" key="2">
    <source>
        <dbReference type="ARBA" id="ARBA00011741"/>
    </source>
</evidence>
<dbReference type="InterPro" id="IPR008792">
    <property type="entry name" value="PQQD"/>
</dbReference>
<protein>
    <submittedName>
        <fullName evidence="4">Pyrroloquinoline quinone biosynthesis peptide chaperone PqqD</fullName>
    </submittedName>
</protein>
<sequence length="73" mass="8129">MLRHDRVRGTDLLLMPERVVVLRGSAGDVLRLCDGRREVGAIVAELAERHPGASVAAEVPEFLGRLREEGWIR</sequence>
<accession>A0A7T7RHW2</accession>
<dbReference type="GO" id="GO:0048038">
    <property type="term" value="F:quinone binding"/>
    <property type="evidence" value="ECO:0007669"/>
    <property type="project" value="InterPro"/>
</dbReference>
<comment type="subunit">
    <text evidence="2">Monomer. Interacts with PqqE.</text>
</comment>
<dbReference type="InterPro" id="IPR041881">
    <property type="entry name" value="PqqD_sf"/>
</dbReference>
<gene>
    <name evidence="4" type="primary">pqqD</name>
    <name evidence="4" type="ORF">JEQ17_41735</name>
</gene>
<evidence type="ECO:0000313" key="4">
    <source>
        <dbReference type="EMBL" id="QQM47204.1"/>
    </source>
</evidence>
<dbReference type="Proteomes" id="UP000595636">
    <property type="component" value="Chromosome"/>
</dbReference>
<dbReference type="GO" id="GO:0018189">
    <property type="term" value="P:pyrroloquinoline quinone biosynthetic process"/>
    <property type="evidence" value="ECO:0007669"/>
    <property type="project" value="UniProtKB-UniPathway"/>
</dbReference>
<evidence type="ECO:0000313" key="5">
    <source>
        <dbReference type="Proteomes" id="UP000595636"/>
    </source>
</evidence>
<dbReference type="Gene3D" id="1.10.10.1150">
    <property type="entry name" value="Coenzyme PQQ synthesis protein D (PqqD)"/>
    <property type="match status" value="1"/>
</dbReference>
<evidence type="ECO:0000256" key="1">
    <source>
        <dbReference type="ARBA" id="ARBA00004886"/>
    </source>
</evidence>
<evidence type="ECO:0000256" key="3">
    <source>
        <dbReference type="ARBA" id="ARBA00022905"/>
    </source>
</evidence>
<dbReference type="InterPro" id="IPR022479">
    <property type="entry name" value="PqqD_bac"/>
</dbReference>
<dbReference type="AlphaFoldDB" id="A0A7T7RHW2"/>
<dbReference type="KEGG" id="slf:JEQ17_41735"/>
<dbReference type="EMBL" id="CP066831">
    <property type="protein sequence ID" value="QQM47204.1"/>
    <property type="molecule type" value="Genomic_DNA"/>
</dbReference>
<dbReference type="Pfam" id="PF05402">
    <property type="entry name" value="PqqD"/>
    <property type="match status" value="1"/>
</dbReference>